<dbReference type="Proteomes" id="UP000001396">
    <property type="component" value="Unassembled WGS sequence"/>
</dbReference>
<keyword evidence="1" id="KW-0808">Transferase</keyword>
<accession>D3BJQ8</accession>
<dbReference type="RefSeq" id="XP_020430264.1">
    <property type="nucleotide sequence ID" value="XM_020579589.1"/>
</dbReference>
<reference evidence="1 2" key="1">
    <citation type="journal article" date="2011" name="Genome Res.">
        <title>Phylogeny-wide analysis of social amoeba genomes highlights ancient origins for complex intercellular communication.</title>
        <authorList>
            <person name="Heidel A.J."/>
            <person name="Lawal H.M."/>
            <person name="Felder M."/>
            <person name="Schilde C."/>
            <person name="Helps N.R."/>
            <person name="Tunggal B."/>
            <person name="Rivero F."/>
            <person name="John U."/>
            <person name="Schleicher M."/>
            <person name="Eichinger L."/>
            <person name="Platzer M."/>
            <person name="Noegel A.A."/>
            <person name="Schaap P."/>
            <person name="Gloeckner G."/>
        </authorList>
    </citation>
    <scope>NUCLEOTIDE SEQUENCE [LARGE SCALE GENOMIC DNA]</scope>
    <source>
        <strain evidence="2">ATCC 26659 / Pp 5 / PN500</strain>
    </source>
</reference>
<proteinExistence type="predicted"/>
<comment type="caution">
    <text evidence="1">The sequence shown here is derived from an EMBL/GenBank/DDBJ whole genome shotgun (WGS) entry which is preliminary data.</text>
</comment>
<dbReference type="AlphaFoldDB" id="D3BJQ8"/>
<sequence>MDTIMTKPIGHKVIVVYHSLPLSLRKLKLGVWSFHDRNLYSLVSSLTSLKDQKVIEKHCWVGCPTTKDKKLVSSENEQATEALNIQLAENSCIPVETVSSKLYDDAVNKFSQQFLNPLFHYDISDSTFQDSHWKSYKLFNKRFASKIAEIYQPGDIVWIHGIQLLLVPKYLRELINSCLIGFFLYCPFPAVEIYRCLASRKKILQGILGSDLVAFQSYSYSRYFIQSCTRILGVAGGFDGVKYRQERIGKEHLTRVSVYPEGIDPLETQRSLAFQETQQRLAELKARFKDLKIFLAK</sequence>
<dbReference type="SUPFAM" id="SSF53756">
    <property type="entry name" value="UDP-Glycosyltransferase/glycogen phosphorylase"/>
    <property type="match status" value="1"/>
</dbReference>
<dbReference type="EMBL" id="ADBJ01000038">
    <property type="protein sequence ID" value="EFA78138.1"/>
    <property type="molecule type" value="Genomic_DNA"/>
</dbReference>
<dbReference type="GO" id="GO:0003825">
    <property type="term" value="F:alpha,alpha-trehalose-phosphate synthase (UDP-forming) activity"/>
    <property type="evidence" value="ECO:0007669"/>
    <property type="project" value="TreeGrafter"/>
</dbReference>
<evidence type="ECO:0000313" key="2">
    <source>
        <dbReference type="Proteomes" id="UP000001396"/>
    </source>
</evidence>
<protein>
    <submittedName>
        <fullName evidence="1">Glycosyl transferase</fullName>
    </submittedName>
</protein>
<dbReference type="GO" id="GO:0005829">
    <property type="term" value="C:cytosol"/>
    <property type="evidence" value="ECO:0007669"/>
    <property type="project" value="TreeGrafter"/>
</dbReference>
<dbReference type="PANTHER" id="PTHR10788">
    <property type="entry name" value="TREHALOSE-6-PHOSPHATE SYNTHASE"/>
    <property type="match status" value="1"/>
</dbReference>
<organism evidence="1 2">
    <name type="scientific">Heterostelium pallidum (strain ATCC 26659 / Pp 5 / PN500)</name>
    <name type="common">Cellular slime mold</name>
    <name type="synonym">Polysphondylium pallidum</name>
    <dbReference type="NCBI Taxonomy" id="670386"/>
    <lineage>
        <taxon>Eukaryota</taxon>
        <taxon>Amoebozoa</taxon>
        <taxon>Evosea</taxon>
        <taxon>Eumycetozoa</taxon>
        <taxon>Dictyostelia</taxon>
        <taxon>Acytosteliales</taxon>
        <taxon>Acytosteliaceae</taxon>
        <taxon>Heterostelium</taxon>
    </lineage>
</organism>
<dbReference type="InterPro" id="IPR001830">
    <property type="entry name" value="Glyco_trans_20"/>
</dbReference>
<name>D3BJQ8_HETP5</name>
<evidence type="ECO:0000313" key="1">
    <source>
        <dbReference type="EMBL" id="EFA78138.1"/>
    </source>
</evidence>
<dbReference type="GO" id="GO:0004805">
    <property type="term" value="F:trehalose-phosphatase activity"/>
    <property type="evidence" value="ECO:0007669"/>
    <property type="project" value="TreeGrafter"/>
</dbReference>
<dbReference type="GeneID" id="31364264"/>
<dbReference type="GO" id="GO:0005992">
    <property type="term" value="P:trehalose biosynthetic process"/>
    <property type="evidence" value="ECO:0007669"/>
    <property type="project" value="InterPro"/>
</dbReference>
<dbReference type="PANTHER" id="PTHR10788:SF20">
    <property type="match status" value="1"/>
</dbReference>
<dbReference type="Pfam" id="PF00982">
    <property type="entry name" value="Glyco_transf_20"/>
    <property type="match status" value="1"/>
</dbReference>
<keyword evidence="2" id="KW-1185">Reference proteome</keyword>
<dbReference type="Gene3D" id="3.40.50.2000">
    <property type="entry name" value="Glycogen Phosphorylase B"/>
    <property type="match status" value="1"/>
</dbReference>
<dbReference type="InParanoid" id="D3BJQ8"/>
<gene>
    <name evidence="1" type="ORF">PPL_08787</name>
</gene>
<dbReference type="STRING" id="670386.D3BJQ8"/>